<feature type="compositionally biased region" description="Basic residues" evidence="1">
    <location>
        <begin position="1"/>
        <end position="17"/>
    </location>
</feature>
<feature type="region of interest" description="Disordered" evidence="1">
    <location>
        <begin position="1"/>
        <end position="33"/>
    </location>
</feature>
<keyword evidence="3" id="KW-1185">Reference proteome</keyword>
<proteinExistence type="predicted"/>
<protein>
    <submittedName>
        <fullName evidence="2">Uncharacterized protein</fullName>
    </submittedName>
</protein>
<organism evidence="2 3">
    <name type="scientific">Puccinia graminis f. sp. tritici</name>
    <dbReference type="NCBI Taxonomy" id="56615"/>
    <lineage>
        <taxon>Eukaryota</taxon>
        <taxon>Fungi</taxon>
        <taxon>Dikarya</taxon>
        <taxon>Basidiomycota</taxon>
        <taxon>Pucciniomycotina</taxon>
        <taxon>Pucciniomycetes</taxon>
        <taxon>Pucciniales</taxon>
        <taxon>Pucciniaceae</taxon>
        <taxon>Puccinia</taxon>
    </lineage>
</organism>
<evidence type="ECO:0000313" key="2">
    <source>
        <dbReference type="EMBL" id="KAA1114826.1"/>
    </source>
</evidence>
<evidence type="ECO:0000313" key="3">
    <source>
        <dbReference type="Proteomes" id="UP000324748"/>
    </source>
</evidence>
<gene>
    <name evidence="2" type="ORF">PGT21_024598</name>
</gene>
<evidence type="ECO:0000256" key="1">
    <source>
        <dbReference type="SAM" id="MobiDB-lite"/>
    </source>
</evidence>
<dbReference type="AlphaFoldDB" id="A0A5B0QNF6"/>
<comment type="caution">
    <text evidence="2">The sequence shown here is derived from an EMBL/GenBank/DDBJ whole genome shotgun (WGS) entry which is preliminary data.</text>
</comment>
<dbReference type="EMBL" id="VSWC01000014">
    <property type="protein sequence ID" value="KAA1114826.1"/>
    <property type="molecule type" value="Genomic_DNA"/>
</dbReference>
<reference evidence="2 3" key="1">
    <citation type="submission" date="2019-05" db="EMBL/GenBank/DDBJ databases">
        <title>Emergence of the Ug99 lineage of the wheat stem rust pathogen through somatic hybridization.</title>
        <authorList>
            <person name="Li F."/>
            <person name="Upadhyaya N.M."/>
            <person name="Sperschneider J."/>
            <person name="Matny O."/>
            <person name="Nguyen-Phuc H."/>
            <person name="Mago R."/>
            <person name="Raley C."/>
            <person name="Miller M.E."/>
            <person name="Silverstein K.A.T."/>
            <person name="Henningsen E."/>
            <person name="Hirsch C.D."/>
            <person name="Visser B."/>
            <person name="Pretorius Z.A."/>
            <person name="Steffenson B.J."/>
            <person name="Schwessinger B."/>
            <person name="Dodds P.N."/>
            <person name="Figueroa M."/>
        </authorList>
    </citation>
    <scope>NUCLEOTIDE SEQUENCE [LARGE SCALE GENOMIC DNA]</scope>
    <source>
        <strain evidence="2">21-0</strain>
    </source>
</reference>
<accession>A0A5B0QNF6</accession>
<name>A0A5B0QNF6_PUCGR</name>
<sequence>MDPHTHGVRRCSTHTHTHPSPSPSQISHLDVRNPPRHSTYLRDYCSVHNVGGVSGRRWPHVAWLVAPERESLGPDADDVSCPGRITASFHIQVYSAIQNHICTPPPAADVTLVAMSSMAKSTPPPPPIRSAYS</sequence>
<dbReference type="Proteomes" id="UP000324748">
    <property type="component" value="Unassembled WGS sequence"/>
</dbReference>